<name>A0ABW0KUH5_9BACT</name>
<evidence type="ECO:0000313" key="2">
    <source>
        <dbReference type="Proteomes" id="UP001596052"/>
    </source>
</evidence>
<reference evidence="2" key="1">
    <citation type="journal article" date="2019" name="Int. J. Syst. Evol. Microbiol.">
        <title>The Global Catalogue of Microorganisms (GCM) 10K type strain sequencing project: providing services to taxonomists for standard genome sequencing and annotation.</title>
        <authorList>
            <consortium name="The Broad Institute Genomics Platform"/>
            <consortium name="The Broad Institute Genome Sequencing Center for Infectious Disease"/>
            <person name="Wu L."/>
            <person name="Ma J."/>
        </authorList>
    </citation>
    <scope>NUCLEOTIDE SEQUENCE [LARGE SCALE GENOMIC DNA]</scope>
    <source>
        <strain evidence="2">CGMCC 4.1469</strain>
    </source>
</reference>
<dbReference type="RefSeq" id="WP_377169936.1">
    <property type="nucleotide sequence ID" value="NZ_JBHSMQ010000008.1"/>
</dbReference>
<evidence type="ECO:0000313" key="1">
    <source>
        <dbReference type="EMBL" id="MFC5457050.1"/>
    </source>
</evidence>
<proteinExistence type="predicted"/>
<accession>A0ABW0KUH5</accession>
<comment type="caution">
    <text evidence="1">The sequence shown here is derived from an EMBL/GenBank/DDBJ whole genome shotgun (WGS) entry which is preliminary data.</text>
</comment>
<protein>
    <submittedName>
        <fullName evidence="1">Uncharacterized protein</fullName>
    </submittedName>
</protein>
<sequence length="525" mass="57532">MAAALMLMIVGGIFVTSWVTLMSTRASQVSYLEDVCKRRIGIESSRLLAWQSITSKAFDPNNSQPAGQNTILGNGIGGLNTFKGWDNLNVYTSSSTAGGMSTVFPYNHTGLRPGATYISIEQLTRPSAAAAGNIDDYNAWQFLKSMPPVLNGDVFCIYRKPDNVTTELDIYANAGSGGAGHNANWTVQGRTVLHHPPSLFVRTTPSPLQLPFLTKSLYIQSHSTVEPPSIPYPVYGTDMNGKALAPSNMPVVPSTTGPIDSSGSSNYLGYLDVVRNNDNPDNSLWHFQDREAAAGRTQTITIDVGSVFNSATEAYWIAEQATPTYTPPGWPSGYDTKLKVLFIKLDSQYLKNMRIYGVVDQIIFVGQSNATAFANAAALKPVIITIMPNGSKGRWVRDIRFERENNRRHVLAFQDDNGRPVEFSWVNNPISGSEFRWRCVLVNEYQSIMFNMPATLTQSVRWIGGVMTNWTVKRRAAGGVNPSRLVFTSDSDPSVPASVNGGPAFSTFLPRDAWLESYFLPVAPP</sequence>
<dbReference type="Proteomes" id="UP001596052">
    <property type="component" value="Unassembled WGS sequence"/>
</dbReference>
<gene>
    <name evidence="1" type="ORF">ACFQDI_19440</name>
</gene>
<keyword evidence="2" id="KW-1185">Reference proteome</keyword>
<dbReference type="EMBL" id="JBHSMQ010000008">
    <property type="protein sequence ID" value="MFC5457050.1"/>
    <property type="molecule type" value="Genomic_DNA"/>
</dbReference>
<organism evidence="1 2">
    <name type="scientific">Prosthecobacter fluviatilis</name>
    <dbReference type="NCBI Taxonomy" id="445931"/>
    <lineage>
        <taxon>Bacteria</taxon>
        <taxon>Pseudomonadati</taxon>
        <taxon>Verrucomicrobiota</taxon>
        <taxon>Verrucomicrobiia</taxon>
        <taxon>Verrucomicrobiales</taxon>
        <taxon>Verrucomicrobiaceae</taxon>
        <taxon>Prosthecobacter</taxon>
    </lineage>
</organism>